<keyword evidence="3" id="KW-0963">Cytoplasm</keyword>
<keyword evidence="4" id="KW-0206">Cytoskeleton</keyword>
<dbReference type="InterPro" id="IPR052102">
    <property type="entry name" value="Enkurin_domain-protein"/>
</dbReference>
<protein>
    <submittedName>
        <fullName evidence="7">Uncharacterized protein</fullName>
    </submittedName>
</protein>
<dbReference type="AlphaFoldDB" id="A0A8J4GKM3"/>
<evidence type="ECO:0000256" key="5">
    <source>
        <dbReference type="ARBA" id="ARBA00023273"/>
    </source>
</evidence>
<dbReference type="Proteomes" id="UP000747110">
    <property type="component" value="Unassembled WGS sequence"/>
</dbReference>
<dbReference type="PROSITE" id="PS51665">
    <property type="entry name" value="ENKURIN"/>
    <property type="match status" value="1"/>
</dbReference>
<feature type="region of interest" description="Disordered" evidence="6">
    <location>
        <begin position="36"/>
        <end position="190"/>
    </location>
</feature>
<keyword evidence="5" id="KW-0966">Cell projection</keyword>
<comment type="caution">
    <text evidence="7">The sequence shown here is derived from an EMBL/GenBank/DDBJ whole genome shotgun (WGS) entry which is preliminary data.</text>
</comment>
<evidence type="ECO:0000313" key="7">
    <source>
        <dbReference type="EMBL" id="GIL80107.1"/>
    </source>
</evidence>
<gene>
    <name evidence="7" type="ORF">Vretifemale_9290</name>
</gene>
<dbReference type="OrthoDB" id="10264920at2759"/>
<evidence type="ECO:0000256" key="4">
    <source>
        <dbReference type="ARBA" id="ARBA00023212"/>
    </source>
</evidence>
<evidence type="ECO:0000256" key="1">
    <source>
        <dbReference type="ARBA" id="ARBA00004138"/>
    </source>
</evidence>
<evidence type="ECO:0000256" key="2">
    <source>
        <dbReference type="ARBA" id="ARBA00004245"/>
    </source>
</evidence>
<dbReference type="PANTHER" id="PTHR21490">
    <property type="entry name" value="ENKURIN-RELATED"/>
    <property type="match status" value="1"/>
</dbReference>
<keyword evidence="8" id="KW-1185">Reference proteome</keyword>
<dbReference type="EMBL" id="BNCP01000017">
    <property type="protein sequence ID" value="GIL80107.1"/>
    <property type="molecule type" value="Genomic_DNA"/>
</dbReference>
<dbReference type="GO" id="GO:0005881">
    <property type="term" value="C:cytoplasmic microtubule"/>
    <property type="evidence" value="ECO:0007669"/>
    <property type="project" value="TreeGrafter"/>
</dbReference>
<dbReference type="Pfam" id="PF13864">
    <property type="entry name" value="Enkurin"/>
    <property type="match status" value="1"/>
</dbReference>
<sequence length="301" mass="32943">MAGKPPRSLSRPRSASERNENESVYALGKLSVATHGSAAPKVKVYNIGPEPPPTPGAGNPPTPKSSSASGPRYRVNSAGDSSQIENLMNPVRGLRDAQARAGITPTNHARNNAMAVREQSQLNAARKAADVEESGNRLKLPPVRSTSAPTQRPVRRPSSSGGGGRDFVNENKLGAVAPVRPPRPEKKESAEKYLNKKDYGQVPQYLLERKMQMAADAEAAARAKEAALIPPGMRIMPEDERLETLELLKKNREEVERAIQALPLRIETLSAVRRKEELERRLKEIEDALKIFSRPKVLVHV</sequence>
<organism evidence="7 8">
    <name type="scientific">Volvox reticuliferus</name>
    <dbReference type="NCBI Taxonomy" id="1737510"/>
    <lineage>
        <taxon>Eukaryota</taxon>
        <taxon>Viridiplantae</taxon>
        <taxon>Chlorophyta</taxon>
        <taxon>core chlorophytes</taxon>
        <taxon>Chlorophyceae</taxon>
        <taxon>CS clade</taxon>
        <taxon>Chlamydomonadales</taxon>
        <taxon>Volvocaceae</taxon>
        <taxon>Volvox</taxon>
    </lineage>
</organism>
<proteinExistence type="predicted"/>
<name>A0A8J4GKM3_9CHLO</name>
<dbReference type="InterPro" id="IPR027012">
    <property type="entry name" value="Enkurin_dom"/>
</dbReference>
<feature type="compositionally biased region" description="Pro residues" evidence="6">
    <location>
        <begin position="49"/>
        <end position="63"/>
    </location>
</feature>
<accession>A0A8J4GKM3</accession>
<evidence type="ECO:0000256" key="3">
    <source>
        <dbReference type="ARBA" id="ARBA00022490"/>
    </source>
</evidence>
<reference evidence="7" key="1">
    <citation type="journal article" date="2021" name="Proc. Natl. Acad. Sci. U.S.A.">
        <title>Three genomes in the algal genus Volvox reveal the fate of a haploid sex-determining region after a transition to homothallism.</title>
        <authorList>
            <person name="Yamamoto K."/>
            <person name="Hamaji T."/>
            <person name="Kawai-Toyooka H."/>
            <person name="Matsuzaki R."/>
            <person name="Takahashi F."/>
            <person name="Nishimura Y."/>
            <person name="Kawachi M."/>
            <person name="Noguchi H."/>
            <person name="Minakuchi Y."/>
            <person name="Umen J.G."/>
            <person name="Toyoda A."/>
            <person name="Nozaki H."/>
        </authorList>
    </citation>
    <scope>NUCLEOTIDE SEQUENCE</scope>
    <source>
        <strain evidence="7">NIES-3786</strain>
    </source>
</reference>
<feature type="compositionally biased region" description="Low complexity" evidence="6">
    <location>
        <begin position="1"/>
        <end position="13"/>
    </location>
</feature>
<feature type="compositionally biased region" description="Basic and acidic residues" evidence="6">
    <location>
        <begin position="127"/>
        <end position="136"/>
    </location>
</feature>
<evidence type="ECO:0000256" key="6">
    <source>
        <dbReference type="SAM" id="MobiDB-lite"/>
    </source>
</evidence>
<dbReference type="PANTHER" id="PTHR21490:SF2">
    <property type="entry name" value="ENKURIN DOMAIN-CONTAINING PROTEIN 1"/>
    <property type="match status" value="1"/>
</dbReference>
<evidence type="ECO:0000313" key="8">
    <source>
        <dbReference type="Proteomes" id="UP000747110"/>
    </source>
</evidence>
<comment type="subcellular location">
    <subcellularLocation>
        <location evidence="1">Cell projection</location>
        <location evidence="1">Cilium</location>
    </subcellularLocation>
    <subcellularLocation>
        <location evidence="2">Cytoplasm</location>
        <location evidence="2">Cytoskeleton</location>
    </subcellularLocation>
</comment>
<feature type="region of interest" description="Disordered" evidence="6">
    <location>
        <begin position="1"/>
        <end position="22"/>
    </location>
</feature>
<dbReference type="GO" id="GO:0005929">
    <property type="term" value="C:cilium"/>
    <property type="evidence" value="ECO:0007669"/>
    <property type="project" value="UniProtKB-SubCell"/>
</dbReference>